<evidence type="ECO:0000313" key="1">
    <source>
        <dbReference type="EMBL" id="AIQ14382.1"/>
    </source>
</evidence>
<gene>
    <name evidence="1" type="ORF">PDUR_22610</name>
</gene>
<organism evidence="1 2">
    <name type="scientific">Paenibacillus durus</name>
    <name type="common">Paenibacillus azotofixans</name>
    <dbReference type="NCBI Taxonomy" id="44251"/>
    <lineage>
        <taxon>Bacteria</taxon>
        <taxon>Bacillati</taxon>
        <taxon>Bacillota</taxon>
        <taxon>Bacilli</taxon>
        <taxon>Bacillales</taxon>
        <taxon>Paenibacillaceae</taxon>
        <taxon>Paenibacillus</taxon>
    </lineage>
</organism>
<proteinExistence type="predicted"/>
<sequence length="117" mass="13301">MLLKAFRNEGFYAYHMSHDLFLFQLIQPVSLDSSLDFIFIISSSIAEKLANPQSKLEVMVSPNILYRNGKQNSISPVALLAYVCMKDKALYFTNPIINEPMRITATAPIQHNIHKGR</sequence>
<dbReference type="EMBL" id="CP009288">
    <property type="protein sequence ID" value="AIQ14382.1"/>
    <property type="molecule type" value="Genomic_DNA"/>
</dbReference>
<accession>A0A089HTJ9</accession>
<protein>
    <submittedName>
        <fullName evidence="1">Uncharacterized protein</fullName>
    </submittedName>
</protein>
<evidence type="ECO:0000313" key="2">
    <source>
        <dbReference type="Proteomes" id="UP000029409"/>
    </source>
</evidence>
<name>A0A089HTJ9_PAEDU</name>
<dbReference type="STRING" id="44251.PDUR_22610"/>
<dbReference type="AlphaFoldDB" id="A0A089HTJ9"/>
<keyword evidence="2" id="KW-1185">Reference proteome</keyword>
<dbReference type="Proteomes" id="UP000029409">
    <property type="component" value="Chromosome"/>
</dbReference>
<dbReference type="KEGG" id="pdu:PDUR_22610"/>
<reference evidence="1 2" key="1">
    <citation type="submission" date="2014-08" db="EMBL/GenBank/DDBJ databases">
        <title>Comparative genomics of the Paenibacillus odorifer group.</title>
        <authorList>
            <person name="den Bakker H.C."/>
            <person name="Tsai Y.-C."/>
            <person name="Martin N."/>
            <person name="Korlach J."/>
            <person name="Wiedmann M."/>
        </authorList>
    </citation>
    <scope>NUCLEOTIDE SEQUENCE [LARGE SCALE GENOMIC DNA]</scope>
    <source>
        <strain evidence="1 2">DSM 1735</strain>
    </source>
</reference>